<dbReference type="AlphaFoldDB" id="A0A931HDP8"/>
<sequence length="266" mass="28613">MVCVGTTSRFATWRSVCRLPGRRYLGGVIAAGLALSLAGCQGPGDAAQKAGGAREFPEADRPVSPGGLAAFSTEVERDSMNEAEVVMNLAEIEPGMTVADIGAGAGYYTIRLAQRVGSKGRVLAEDIDATVIRELGLRVERERLANVSIKQGTSDDPSLPENSFDRIFLVHMYHEVAEPYAFLWNLRPALRQGGKVIVVDVDRASDAHGLPPELLFCEFAALGFRLSEFVRKAELQGYYAQFEAVGGRPGPAEIVPCRLSGETGQK</sequence>
<keyword evidence="2" id="KW-0489">Methyltransferase</keyword>
<comment type="caution">
    <text evidence="2">The sequence shown here is derived from an EMBL/GenBank/DDBJ whole genome shotgun (WGS) entry which is preliminary data.</text>
</comment>
<dbReference type="GO" id="GO:0008168">
    <property type="term" value="F:methyltransferase activity"/>
    <property type="evidence" value="ECO:0007669"/>
    <property type="project" value="UniProtKB-KW"/>
</dbReference>
<evidence type="ECO:0000313" key="2">
    <source>
        <dbReference type="EMBL" id="MBH0113504.1"/>
    </source>
</evidence>
<organism evidence="2 3">
    <name type="scientific">Novosphingobium aureum</name>
    <dbReference type="NCBI Taxonomy" id="2792964"/>
    <lineage>
        <taxon>Bacteria</taxon>
        <taxon>Pseudomonadati</taxon>
        <taxon>Pseudomonadota</taxon>
        <taxon>Alphaproteobacteria</taxon>
        <taxon>Sphingomonadales</taxon>
        <taxon>Sphingomonadaceae</taxon>
        <taxon>Novosphingobium</taxon>
    </lineage>
</organism>
<dbReference type="EMBL" id="JADZGI010000001">
    <property type="protein sequence ID" value="MBH0113504.1"/>
    <property type="molecule type" value="Genomic_DNA"/>
</dbReference>
<keyword evidence="2" id="KW-0808">Transferase</keyword>
<dbReference type="PANTHER" id="PTHR43861">
    <property type="entry name" value="TRANS-ACONITATE 2-METHYLTRANSFERASE-RELATED"/>
    <property type="match status" value="1"/>
</dbReference>
<evidence type="ECO:0000313" key="3">
    <source>
        <dbReference type="Proteomes" id="UP000617634"/>
    </source>
</evidence>
<gene>
    <name evidence="2" type="ORF">I5E68_11145</name>
</gene>
<name>A0A931HDP8_9SPHN</name>
<dbReference type="Pfam" id="PF13847">
    <property type="entry name" value="Methyltransf_31"/>
    <property type="match status" value="1"/>
</dbReference>
<keyword evidence="3" id="KW-1185">Reference proteome</keyword>
<proteinExistence type="predicted"/>
<dbReference type="InterPro" id="IPR029063">
    <property type="entry name" value="SAM-dependent_MTases_sf"/>
</dbReference>
<dbReference type="SUPFAM" id="SSF53335">
    <property type="entry name" value="S-adenosyl-L-methionine-dependent methyltransferases"/>
    <property type="match status" value="1"/>
</dbReference>
<feature type="domain" description="Methyltransferase" evidence="1">
    <location>
        <begin position="93"/>
        <end position="204"/>
    </location>
</feature>
<dbReference type="CDD" id="cd02440">
    <property type="entry name" value="AdoMet_MTases"/>
    <property type="match status" value="1"/>
</dbReference>
<dbReference type="Gene3D" id="3.40.50.150">
    <property type="entry name" value="Vaccinia Virus protein VP39"/>
    <property type="match status" value="1"/>
</dbReference>
<protein>
    <submittedName>
        <fullName evidence="2">Methyltransferase domain-containing protein</fullName>
    </submittedName>
</protein>
<evidence type="ECO:0000259" key="1">
    <source>
        <dbReference type="Pfam" id="PF13847"/>
    </source>
</evidence>
<dbReference type="InterPro" id="IPR025714">
    <property type="entry name" value="Methyltranfer_dom"/>
</dbReference>
<accession>A0A931HDP8</accession>
<dbReference type="Proteomes" id="UP000617634">
    <property type="component" value="Unassembled WGS sequence"/>
</dbReference>
<reference evidence="2" key="1">
    <citation type="submission" date="2020-11" db="EMBL/GenBank/DDBJ databases">
        <title>Novosphingobium aureum sp. nov., a marine bacterium isolated from sediment of a salt flat.</title>
        <authorList>
            <person name="Yoo Y."/>
            <person name="Kim J.-J."/>
        </authorList>
    </citation>
    <scope>NUCLEOTIDE SEQUENCE</scope>
    <source>
        <strain evidence="2">YJ-S2-02</strain>
    </source>
</reference>
<dbReference type="GO" id="GO:0032259">
    <property type="term" value="P:methylation"/>
    <property type="evidence" value="ECO:0007669"/>
    <property type="project" value="UniProtKB-KW"/>
</dbReference>